<dbReference type="SUPFAM" id="SSF103481">
    <property type="entry name" value="Multidrug resistance efflux transporter EmrE"/>
    <property type="match status" value="1"/>
</dbReference>
<comment type="similarity">
    <text evidence="7 8">Belongs to the drug/metabolite transporter (DMT) superfamily. Small multidrug resistance (SMR) (TC 2.A.7.1) family.</text>
</comment>
<gene>
    <name evidence="10" type="ORF">roselon_00273</name>
</gene>
<dbReference type="PATRIC" id="fig|1294273.3.peg.266"/>
<dbReference type="InterPro" id="IPR037185">
    <property type="entry name" value="EmrE-like"/>
</dbReference>
<dbReference type="FunFam" id="1.10.3730.20:FF:000001">
    <property type="entry name" value="Quaternary ammonium compound resistance transporter SugE"/>
    <property type="match status" value="1"/>
</dbReference>
<dbReference type="GO" id="GO:0031460">
    <property type="term" value="P:glycine betaine transport"/>
    <property type="evidence" value="ECO:0007669"/>
    <property type="project" value="TreeGrafter"/>
</dbReference>
<evidence type="ECO:0000256" key="1">
    <source>
        <dbReference type="ARBA" id="ARBA00004651"/>
    </source>
</evidence>
<evidence type="ECO:0000313" key="11">
    <source>
        <dbReference type="Proteomes" id="UP000019593"/>
    </source>
</evidence>
<reference evidence="10 11" key="1">
    <citation type="submission" date="2013-03" db="EMBL/GenBank/DDBJ databases">
        <authorList>
            <person name="Fiebig A."/>
            <person name="Goeker M."/>
            <person name="Klenk H.-P.P."/>
        </authorList>
    </citation>
    <scope>NUCLEOTIDE SEQUENCE [LARGE SCALE GENOMIC DNA]</scope>
    <source>
        <strain evidence="11">DSM 19469</strain>
    </source>
</reference>
<dbReference type="PANTHER" id="PTHR30561">
    <property type="entry name" value="SMR FAMILY PROTON-DEPENDENT DRUG EFFLUX TRANSPORTER SUGE"/>
    <property type="match status" value="1"/>
</dbReference>
<dbReference type="Pfam" id="PF00893">
    <property type="entry name" value="Multi_Drug_Res"/>
    <property type="match status" value="1"/>
</dbReference>
<dbReference type="GO" id="GO:0015199">
    <property type="term" value="F:amino-acid betaine transmembrane transporter activity"/>
    <property type="evidence" value="ECO:0007669"/>
    <property type="project" value="TreeGrafter"/>
</dbReference>
<dbReference type="InterPro" id="IPR000390">
    <property type="entry name" value="Small_drug/metabolite_transptr"/>
</dbReference>
<dbReference type="Gene3D" id="1.10.3730.20">
    <property type="match status" value="1"/>
</dbReference>
<dbReference type="GO" id="GO:0015220">
    <property type="term" value="F:choline transmembrane transporter activity"/>
    <property type="evidence" value="ECO:0007669"/>
    <property type="project" value="TreeGrafter"/>
</dbReference>
<evidence type="ECO:0000313" key="10">
    <source>
        <dbReference type="EMBL" id="AHM02728.1"/>
    </source>
</evidence>
<dbReference type="RefSeq" id="WP_025310645.1">
    <property type="nucleotide sequence ID" value="NZ_CP004372.1"/>
</dbReference>
<evidence type="ECO:0000256" key="4">
    <source>
        <dbReference type="ARBA" id="ARBA00022692"/>
    </source>
</evidence>
<dbReference type="GO" id="GO:0015297">
    <property type="term" value="F:antiporter activity"/>
    <property type="evidence" value="ECO:0007669"/>
    <property type="project" value="TreeGrafter"/>
</dbReference>
<feature type="transmembrane region" description="Helical" evidence="9">
    <location>
        <begin position="32"/>
        <end position="50"/>
    </location>
</feature>
<dbReference type="eggNOG" id="COG2076">
    <property type="taxonomic scope" value="Bacteria"/>
</dbReference>
<keyword evidence="4 8" id="KW-0812">Transmembrane</keyword>
<dbReference type="EMBL" id="CP004372">
    <property type="protein sequence ID" value="AHM02728.1"/>
    <property type="molecule type" value="Genomic_DNA"/>
</dbReference>
<accession>W8RNZ3</accession>
<feature type="transmembrane region" description="Helical" evidence="9">
    <location>
        <begin position="84"/>
        <end position="103"/>
    </location>
</feature>
<dbReference type="HOGENOM" id="CLU_133067_0_2_5"/>
<evidence type="ECO:0000256" key="2">
    <source>
        <dbReference type="ARBA" id="ARBA00022448"/>
    </source>
</evidence>
<dbReference type="GO" id="GO:1990961">
    <property type="term" value="P:xenobiotic detoxification by transmembrane export across the plasma membrane"/>
    <property type="evidence" value="ECO:0007669"/>
    <property type="project" value="UniProtKB-ARBA"/>
</dbReference>
<dbReference type="STRING" id="1294273.roselon_00273"/>
<evidence type="ECO:0000256" key="9">
    <source>
        <dbReference type="SAM" id="Phobius"/>
    </source>
</evidence>
<keyword evidence="2" id="KW-0813">Transport</keyword>
<keyword evidence="5 9" id="KW-1133">Transmembrane helix</keyword>
<organism evidence="10 11">
    <name type="scientific">Roseicyclus elongatus DSM 19469</name>
    <dbReference type="NCBI Taxonomy" id="1294273"/>
    <lineage>
        <taxon>Bacteria</taxon>
        <taxon>Pseudomonadati</taxon>
        <taxon>Pseudomonadota</taxon>
        <taxon>Alphaproteobacteria</taxon>
        <taxon>Rhodobacterales</taxon>
        <taxon>Roseobacteraceae</taxon>
        <taxon>Roseicyclus</taxon>
    </lineage>
</organism>
<comment type="subcellular location">
    <subcellularLocation>
        <location evidence="1 8">Cell membrane</location>
        <topology evidence="1 8">Multi-pass membrane protein</topology>
    </subcellularLocation>
</comment>
<evidence type="ECO:0000256" key="8">
    <source>
        <dbReference type="RuleBase" id="RU003942"/>
    </source>
</evidence>
<dbReference type="OrthoDB" id="9808638at2"/>
<dbReference type="Proteomes" id="UP000019593">
    <property type="component" value="Chromosome"/>
</dbReference>
<name>W8RNZ3_9RHOB</name>
<proteinExistence type="inferred from homology"/>
<keyword evidence="11" id="KW-1185">Reference proteome</keyword>
<dbReference type="InterPro" id="IPR045324">
    <property type="entry name" value="Small_multidrug_res"/>
</dbReference>
<evidence type="ECO:0000256" key="6">
    <source>
        <dbReference type="ARBA" id="ARBA00023136"/>
    </source>
</evidence>
<keyword evidence="6 9" id="KW-0472">Membrane</keyword>
<dbReference type="PANTHER" id="PTHR30561:SF1">
    <property type="entry name" value="MULTIDRUG TRANSPORTER EMRE"/>
    <property type="match status" value="1"/>
</dbReference>
<evidence type="ECO:0000256" key="3">
    <source>
        <dbReference type="ARBA" id="ARBA00022475"/>
    </source>
</evidence>
<sequence length="109" mass="11378">MIWLYLVIAIAGEVVATTALKASDGFTRLGPAVVVVAGYSVAFYFLALVLRSLPLGVTYAIWSGLGVALVTLIGWLVYDQRLDGAAVLGIGLIVSGVLVLNLFSGTTPH</sequence>
<evidence type="ECO:0000256" key="5">
    <source>
        <dbReference type="ARBA" id="ARBA00022989"/>
    </source>
</evidence>
<feature type="transmembrane region" description="Helical" evidence="9">
    <location>
        <begin position="57"/>
        <end position="78"/>
    </location>
</feature>
<dbReference type="KEGG" id="red:roselon_00273"/>
<keyword evidence="3" id="KW-1003">Cell membrane</keyword>
<dbReference type="AlphaFoldDB" id="W8RNZ3"/>
<dbReference type="GO" id="GO:0005886">
    <property type="term" value="C:plasma membrane"/>
    <property type="evidence" value="ECO:0007669"/>
    <property type="project" value="UniProtKB-SubCell"/>
</dbReference>
<evidence type="ECO:0000256" key="7">
    <source>
        <dbReference type="ARBA" id="ARBA00038032"/>
    </source>
</evidence>
<protein>
    <submittedName>
        <fullName evidence="10">Ethidium bromide-methyl viologen resistance protein EmrE</fullName>
    </submittedName>
</protein>